<dbReference type="EMBL" id="JACGWM010000974">
    <property type="protein sequence ID" value="KAL0295661.1"/>
    <property type="molecule type" value="Genomic_DNA"/>
</dbReference>
<name>A0AAW2JPR9_9LAMI</name>
<feature type="compositionally biased region" description="Polar residues" evidence="1">
    <location>
        <begin position="252"/>
        <end position="268"/>
    </location>
</feature>
<reference evidence="2" key="1">
    <citation type="submission" date="2020-06" db="EMBL/GenBank/DDBJ databases">
        <authorList>
            <person name="Li T."/>
            <person name="Hu X."/>
            <person name="Zhang T."/>
            <person name="Song X."/>
            <person name="Zhang H."/>
            <person name="Dai N."/>
            <person name="Sheng W."/>
            <person name="Hou X."/>
            <person name="Wei L."/>
        </authorList>
    </citation>
    <scope>NUCLEOTIDE SEQUENCE</scope>
    <source>
        <strain evidence="2">KEN8</strain>
        <tissue evidence="2">Leaf</tissue>
    </source>
</reference>
<comment type="caution">
    <text evidence="2">The sequence shown here is derived from an EMBL/GenBank/DDBJ whole genome shotgun (WGS) entry which is preliminary data.</text>
</comment>
<accession>A0AAW2JPR9</accession>
<gene>
    <name evidence="2" type="ORF">Scaly_3093800</name>
</gene>
<proteinExistence type="predicted"/>
<sequence length="765" mass="85451">MDLTDFDAEKEIELHVAEIVGKMFVRRRGKSLTRVKIKDVFRLLQNLKQFGVVTHVIRYAESEEEDNPCALFMGIQFNTEEGEQGSPSPERPSPIASRTRCRKKGKKAPEVLRETFPLNQFVVSSRIEAGLTHLPPFTSDVDSLSSERKSIADHHFLTRLSLANRLRPISGIFIYSGKRSKFSKESSSMSPRAVITPLPVGRLSPDHHHLTRLAMADMPSDHKPPTELHGDGLFDSQLGRVRFQPGRVNPELGSSQPKQAEKQNSTPTPLEKSFAELFPTQQQTGTSIINQLTSENTFWLITTPSLGVKSFIQGRPTLSFADAETEELAASYRFSLDSGTVPSCRGILLVAFDSPRRGERFPSTNFKIRAILRLGSHKVAVPLSPTIRRRGNERRSRTTTIRFPSSLRVDRDPTHQFSSSLGRHPIVQNFRCRWVAPPFLPSPGGRSLPDNHLCVGLCGEHNHSVGIGQRRLTGNGPFLPQPGRLPFSTRSTHPSHCPSQLRPKCSRLLNLFQKLWVLIYQTKVTFANSSLLIPNQMKLEFAATSMADRRSPSPTRKHKHWRLTFALRSLGNSRTVFPLTANSTDCSQNSASRVRLHFPELPAHLFRKDALFAIANNIGTPLQIADSTFNQSNLANARVCVEIDLLKPLLKEIDIQICGLTIVQSIVYEHIPSYCSLCKHVGHRDADCYSKGNHSPKTDCKYFLANAKPASIGAMHNINGRPTLIFSDEETQSLAAKFRFALVGKFSHGSPPYSQLHRLLVNSGL</sequence>
<reference evidence="2" key="2">
    <citation type="journal article" date="2024" name="Plant">
        <title>Genomic evolution and insights into agronomic trait innovations of Sesamum species.</title>
        <authorList>
            <person name="Miao H."/>
            <person name="Wang L."/>
            <person name="Qu L."/>
            <person name="Liu H."/>
            <person name="Sun Y."/>
            <person name="Le M."/>
            <person name="Wang Q."/>
            <person name="Wei S."/>
            <person name="Zheng Y."/>
            <person name="Lin W."/>
            <person name="Duan Y."/>
            <person name="Cao H."/>
            <person name="Xiong S."/>
            <person name="Wang X."/>
            <person name="Wei L."/>
            <person name="Li C."/>
            <person name="Ma Q."/>
            <person name="Ju M."/>
            <person name="Zhao R."/>
            <person name="Li G."/>
            <person name="Mu C."/>
            <person name="Tian Q."/>
            <person name="Mei H."/>
            <person name="Zhang T."/>
            <person name="Gao T."/>
            <person name="Zhang H."/>
        </authorList>
    </citation>
    <scope>NUCLEOTIDE SEQUENCE</scope>
    <source>
        <strain evidence="2">KEN8</strain>
    </source>
</reference>
<evidence type="ECO:0000256" key="1">
    <source>
        <dbReference type="SAM" id="MobiDB-lite"/>
    </source>
</evidence>
<dbReference type="PANTHER" id="PTHR31286">
    <property type="entry name" value="GLYCINE-RICH CELL WALL STRUCTURAL PROTEIN 1.8-LIKE"/>
    <property type="match status" value="1"/>
</dbReference>
<dbReference type="InterPro" id="IPR040256">
    <property type="entry name" value="At4g02000-like"/>
</dbReference>
<protein>
    <submittedName>
        <fullName evidence="2">Uncharacterized protein</fullName>
    </submittedName>
</protein>
<dbReference type="AlphaFoldDB" id="A0AAW2JPR9"/>
<feature type="region of interest" description="Disordered" evidence="1">
    <location>
        <begin position="80"/>
        <end position="106"/>
    </location>
</feature>
<dbReference type="PANTHER" id="PTHR31286:SF179">
    <property type="entry name" value="RNASE H TYPE-1 DOMAIN-CONTAINING PROTEIN"/>
    <property type="match status" value="1"/>
</dbReference>
<feature type="region of interest" description="Disordered" evidence="1">
    <location>
        <begin position="245"/>
        <end position="268"/>
    </location>
</feature>
<evidence type="ECO:0000313" key="2">
    <source>
        <dbReference type="EMBL" id="KAL0295661.1"/>
    </source>
</evidence>
<organism evidence="2">
    <name type="scientific">Sesamum calycinum</name>
    <dbReference type="NCBI Taxonomy" id="2727403"/>
    <lineage>
        <taxon>Eukaryota</taxon>
        <taxon>Viridiplantae</taxon>
        <taxon>Streptophyta</taxon>
        <taxon>Embryophyta</taxon>
        <taxon>Tracheophyta</taxon>
        <taxon>Spermatophyta</taxon>
        <taxon>Magnoliopsida</taxon>
        <taxon>eudicotyledons</taxon>
        <taxon>Gunneridae</taxon>
        <taxon>Pentapetalae</taxon>
        <taxon>asterids</taxon>
        <taxon>lamiids</taxon>
        <taxon>Lamiales</taxon>
        <taxon>Pedaliaceae</taxon>
        <taxon>Sesamum</taxon>
    </lineage>
</organism>